<evidence type="ECO:0000313" key="4">
    <source>
        <dbReference type="Proteomes" id="UP000193719"/>
    </source>
</evidence>
<proteinExistence type="predicted"/>
<protein>
    <submittedName>
        <fullName evidence="3">Uncharacterized protein</fullName>
    </submittedName>
</protein>
<evidence type="ECO:0000313" key="3">
    <source>
        <dbReference type="EMBL" id="ORX43733.1"/>
    </source>
</evidence>
<organism evidence="3 4">
    <name type="scientific">Piromyces finnis</name>
    <dbReference type="NCBI Taxonomy" id="1754191"/>
    <lineage>
        <taxon>Eukaryota</taxon>
        <taxon>Fungi</taxon>
        <taxon>Fungi incertae sedis</taxon>
        <taxon>Chytridiomycota</taxon>
        <taxon>Chytridiomycota incertae sedis</taxon>
        <taxon>Neocallimastigomycetes</taxon>
        <taxon>Neocallimastigales</taxon>
        <taxon>Neocallimastigaceae</taxon>
        <taxon>Piromyces</taxon>
    </lineage>
</organism>
<dbReference type="Proteomes" id="UP000193719">
    <property type="component" value="Unassembled WGS sequence"/>
</dbReference>
<feature type="transmembrane region" description="Helical" evidence="2">
    <location>
        <begin position="326"/>
        <end position="344"/>
    </location>
</feature>
<reference evidence="3 4" key="2">
    <citation type="submission" date="2016-08" db="EMBL/GenBank/DDBJ databases">
        <title>Pervasive Adenine N6-methylation of Active Genes in Fungi.</title>
        <authorList>
            <consortium name="DOE Joint Genome Institute"/>
            <person name="Mondo S.J."/>
            <person name="Dannebaum R.O."/>
            <person name="Kuo R.C."/>
            <person name="Labutti K."/>
            <person name="Haridas S."/>
            <person name="Kuo A."/>
            <person name="Salamov A."/>
            <person name="Ahrendt S.R."/>
            <person name="Lipzen A."/>
            <person name="Sullivan W."/>
            <person name="Andreopoulos W.B."/>
            <person name="Clum A."/>
            <person name="Lindquist E."/>
            <person name="Daum C."/>
            <person name="Ramamoorthy G.K."/>
            <person name="Gryganskyi A."/>
            <person name="Culley D."/>
            <person name="Magnuson J.K."/>
            <person name="James T.Y."/>
            <person name="O'Malley M.A."/>
            <person name="Stajich J.E."/>
            <person name="Spatafora J.W."/>
            <person name="Visel A."/>
            <person name="Grigoriev I.V."/>
        </authorList>
    </citation>
    <scope>NUCLEOTIDE SEQUENCE [LARGE SCALE GENOMIC DNA]</scope>
    <source>
        <strain evidence="4">finn</strain>
    </source>
</reference>
<keyword evidence="2" id="KW-1133">Transmembrane helix</keyword>
<gene>
    <name evidence="3" type="ORF">BCR36DRAFT_586448</name>
</gene>
<evidence type="ECO:0000256" key="2">
    <source>
        <dbReference type="SAM" id="Phobius"/>
    </source>
</evidence>
<keyword evidence="2" id="KW-0472">Membrane</keyword>
<dbReference type="EMBL" id="MCFH01000050">
    <property type="protein sequence ID" value="ORX43733.1"/>
    <property type="molecule type" value="Genomic_DNA"/>
</dbReference>
<evidence type="ECO:0000256" key="1">
    <source>
        <dbReference type="SAM" id="MobiDB-lite"/>
    </source>
</evidence>
<keyword evidence="2" id="KW-0812">Transmembrane</keyword>
<keyword evidence="4" id="KW-1185">Reference proteome</keyword>
<reference evidence="3 4" key="1">
    <citation type="submission" date="2016-08" db="EMBL/GenBank/DDBJ databases">
        <title>Genomes of anaerobic fungi encode conserved fungal cellulosomes for biomass hydrolysis.</title>
        <authorList>
            <consortium name="DOE Joint Genome Institute"/>
            <person name="Haitjema C.H."/>
            <person name="Gilmore S.P."/>
            <person name="Henske J.K."/>
            <person name="Solomon K.V."/>
            <person name="De Groot R."/>
            <person name="Kuo A."/>
            <person name="Mondo S.J."/>
            <person name="Salamov A.A."/>
            <person name="Labutti K."/>
            <person name="Zhao Z."/>
            <person name="Chiniquy J."/>
            <person name="Barry K."/>
            <person name="Brewer H.M."/>
            <person name="Purvine S.O."/>
            <person name="Wright A.T."/>
            <person name="Boxma B."/>
            <person name="Van Alen T."/>
            <person name="Hackstein J.H."/>
            <person name="Baker S.E."/>
            <person name="Grigoriev I.V."/>
            <person name="O'Malley M.A."/>
        </authorList>
    </citation>
    <scope>NUCLEOTIDE SEQUENCE [LARGE SCALE GENOMIC DNA]</scope>
    <source>
        <strain evidence="4">finn</strain>
    </source>
</reference>
<feature type="region of interest" description="Disordered" evidence="1">
    <location>
        <begin position="105"/>
        <end position="149"/>
    </location>
</feature>
<sequence length="389" mass="43334">MKLEKKGIKCTIYLDEFFCNKDPNCGWCNELKCTPTLGKPISSICPTRSNCNPTSQNCYTGRYDKNGWKFDSNPDCTNLKCSGYYLCGSDCQNAISSQWTVDNSGKKINNKNNNNKVSNNNSNNNINKNKNNNNINNRPSSNNGNNENAINNSINNSAISFSSNNDANNNLNGVNVNVSTATSINSNSNTGSNVNIKSNNSSNNTKSNQSNLNLNSSGSSKNNERIKINKNNNTINTNNNNNTNISSKNGLNQNTDNSFYSSNNLLNSNELPLPTLNNPSISNNPLTVDNNNINDINSNQYLNISSSSNSKEAIKYNSNKFNYRNLIPIAVPILFIAFFGILFVKKNKIAKSIRKIFKPSKEDFSSNFNMRKFTDVGNSFTYYRYSRQY</sequence>
<accession>A0A1Y1UYT8</accession>
<feature type="compositionally biased region" description="Low complexity" evidence="1">
    <location>
        <begin position="106"/>
        <end position="149"/>
    </location>
</feature>
<feature type="region of interest" description="Disordered" evidence="1">
    <location>
        <begin position="184"/>
        <end position="263"/>
    </location>
</feature>
<comment type="caution">
    <text evidence="3">The sequence shown here is derived from an EMBL/GenBank/DDBJ whole genome shotgun (WGS) entry which is preliminary data.</text>
</comment>
<feature type="compositionally biased region" description="Low complexity" evidence="1">
    <location>
        <begin position="184"/>
        <end position="221"/>
    </location>
</feature>
<dbReference type="AlphaFoldDB" id="A0A1Y1UYT8"/>
<feature type="compositionally biased region" description="Low complexity" evidence="1">
    <location>
        <begin position="229"/>
        <end position="249"/>
    </location>
</feature>
<dbReference type="OrthoDB" id="10616788at2759"/>
<name>A0A1Y1UYT8_9FUNG</name>